<dbReference type="InterPro" id="IPR011059">
    <property type="entry name" value="Metal-dep_hydrolase_composite"/>
</dbReference>
<reference evidence="3 4" key="1">
    <citation type="submission" date="2019-10" db="EMBL/GenBank/DDBJ databases">
        <title>Genome Sequences from Six Type Strain Members of the Archaeal Family Sulfolobaceae: Acidianus ambivalens, Acidianus infernus, Metallosphaera prunae, Stygiolobus azoricus, Sulfolobus metallicus, and Sulfurisphaera ohwakuensis.</title>
        <authorList>
            <person name="Counts J.A."/>
            <person name="Kelly R.M."/>
        </authorList>
    </citation>
    <scope>NUCLEOTIDE SEQUENCE [LARGE SCALE GENOMIC DNA]</scope>
    <source>
        <strain evidence="3 4">FC6</strain>
    </source>
</reference>
<dbReference type="AlphaFoldDB" id="A0A650CP09"/>
<dbReference type="GeneID" id="42798593"/>
<name>A0A650CP09_9CREN</name>
<dbReference type="InterPro" id="IPR032466">
    <property type="entry name" value="Metal_Hydrolase"/>
</dbReference>
<dbReference type="OrthoDB" id="50279at2157"/>
<dbReference type="EMBL" id="CP045483">
    <property type="protein sequence ID" value="QGR19576.1"/>
    <property type="molecule type" value="Genomic_DNA"/>
</dbReference>
<dbReference type="InterPro" id="IPR050378">
    <property type="entry name" value="Metallo-dep_Hydrolases_sf"/>
</dbReference>
<sequence length="420" mass="47821">MIIKNVKLITEENKVIEAEVKIEGERIAKVGKNIQDSSEEILNGNGKLLLPGGVDNHVHIYKRYLKVPTSDDVRRSTEAAVLGGTTTVIDFAFVDREPNLDERIEQFKDSVTNYSFHIFANKISEELSKIFDRGFKSVKFMMIEYGGLKSNLYDLVKLNEFVEKRGGYIMVHAEDEELIKALSEGKKGEPLLHMLTRPEESELAAVARVNAIVSRGLIAHTSVGRSLDIIDQNRIKAEVVLHHLILDKSVFNRKDSYMFVTSPPVRDPEELWRRIDKIFMIATDHNWFDRDVKEAHKEFPDLVPGLPGVELRVPIIITEFIKRRLPLSRAVKLLSENPAKFNGLDTGIIKEGYRADLILYDLNTKWKISVDTTHMADWTPYEGYEVIGKVDITIVNGEIVVENGEIVSQKRGQLLYNHDL</sequence>
<dbReference type="Gene3D" id="3.20.20.140">
    <property type="entry name" value="Metal-dependent hydrolases"/>
    <property type="match status" value="1"/>
</dbReference>
<dbReference type="Gene3D" id="2.30.40.10">
    <property type="entry name" value="Urease, subunit C, domain 1"/>
    <property type="match status" value="1"/>
</dbReference>
<dbReference type="SUPFAM" id="SSF51556">
    <property type="entry name" value="Metallo-dependent hydrolases"/>
    <property type="match status" value="1"/>
</dbReference>
<protein>
    <submittedName>
        <fullName evidence="3">Amidohydrolase family protein</fullName>
    </submittedName>
</protein>
<dbReference type="Pfam" id="PF01979">
    <property type="entry name" value="Amidohydro_1"/>
    <property type="match status" value="1"/>
</dbReference>
<organism evidence="3 4">
    <name type="scientific">Stygiolobus azoricus</name>
    <dbReference type="NCBI Taxonomy" id="41675"/>
    <lineage>
        <taxon>Archaea</taxon>
        <taxon>Thermoproteota</taxon>
        <taxon>Thermoprotei</taxon>
        <taxon>Sulfolobales</taxon>
        <taxon>Sulfolobaceae</taxon>
        <taxon>Stygiolobus</taxon>
    </lineage>
</organism>
<keyword evidence="4" id="KW-1185">Reference proteome</keyword>
<dbReference type="InterPro" id="IPR006680">
    <property type="entry name" value="Amidohydro-rel"/>
</dbReference>
<evidence type="ECO:0000313" key="3">
    <source>
        <dbReference type="EMBL" id="QGR19576.1"/>
    </source>
</evidence>
<evidence type="ECO:0000313" key="4">
    <source>
        <dbReference type="Proteomes" id="UP000423396"/>
    </source>
</evidence>
<accession>A0A650CP09</accession>
<dbReference type="PANTHER" id="PTHR11647:SF1">
    <property type="entry name" value="COLLAPSIN RESPONSE MEDIATOR PROTEIN"/>
    <property type="match status" value="1"/>
</dbReference>
<dbReference type="Proteomes" id="UP000423396">
    <property type="component" value="Chromosome"/>
</dbReference>
<feature type="domain" description="Amidohydrolase-related" evidence="2">
    <location>
        <begin position="49"/>
        <end position="400"/>
    </location>
</feature>
<proteinExistence type="predicted"/>
<keyword evidence="3" id="KW-0378">Hydrolase</keyword>
<dbReference type="GO" id="GO:0005829">
    <property type="term" value="C:cytosol"/>
    <property type="evidence" value="ECO:0007669"/>
    <property type="project" value="TreeGrafter"/>
</dbReference>
<dbReference type="GO" id="GO:0016812">
    <property type="term" value="F:hydrolase activity, acting on carbon-nitrogen (but not peptide) bonds, in cyclic amides"/>
    <property type="evidence" value="ECO:0007669"/>
    <property type="project" value="TreeGrafter"/>
</dbReference>
<comment type="cofactor">
    <cofactor evidence="1">
        <name>Zn(2+)</name>
        <dbReference type="ChEBI" id="CHEBI:29105"/>
    </cofactor>
</comment>
<evidence type="ECO:0000259" key="2">
    <source>
        <dbReference type="Pfam" id="PF01979"/>
    </source>
</evidence>
<dbReference type="RefSeq" id="WP_156006485.1">
    <property type="nucleotide sequence ID" value="NZ_CP045483.1"/>
</dbReference>
<dbReference type="SUPFAM" id="SSF51338">
    <property type="entry name" value="Composite domain of metallo-dependent hydrolases"/>
    <property type="match status" value="1"/>
</dbReference>
<evidence type="ECO:0000256" key="1">
    <source>
        <dbReference type="ARBA" id="ARBA00001947"/>
    </source>
</evidence>
<dbReference type="KEGG" id="sazo:D1868_05945"/>
<dbReference type="PANTHER" id="PTHR11647">
    <property type="entry name" value="HYDRANTOINASE/DIHYDROPYRIMIDINASE FAMILY MEMBER"/>
    <property type="match status" value="1"/>
</dbReference>
<gene>
    <name evidence="3" type="ORF">D1868_05945</name>
</gene>